<evidence type="ECO:0000256" key="3">
    <source>
        <dbReference type="ARBA" id="ARBA00022630"/>
    </source>
</evidence>
<proteinExistence type="inferred from homology"/>
<feature type="chain" id="PRO_5047011660" description="FAD-binding PCMH-type domain-containing protein" evidence="6">
    <location>
        <begin position="18"/>
        <end position="498"/>
    </location>
</feature>
<keyword evidence="5" id="KW-0560">Oxidoreductase</keyword>
<evidence type="ECO:0000256" key="2">
    <source>
        <dbReference type="ARBA" id="ARBA00005466"/>
    </source>
</evidence>
<gene>
    <name evidence="8" type="ORF">SLS60_008866</name>
</gene>
<evidence type="ECO:0000256" key="4">
    <source>
        <dbReference type="ARBA" id="ARBA00022827"/>
    </source>
</evidence>
<evidence type="ECO:0000259" key="7">
    <source>
        <dbReference type="PROSITE" id="PS51387"/>
    </source>
</evidence>
<feature type="signal peptide" evidence="6">
    <location>
        <begin position="1"/>
        <end position="17"/>
    </location>
</feature>
<evidence type="ECO:0000313" key="8">
    <source>
        <dbReference type="EMBL" id="KAL1597282.1"/>
    </source>
</evidence>
<dbReference type="InterPro" id="IPR016169">
    <property type="entry name" value="FAD-bd_PCMH_sub2"/>
</dbReference>
<dbReference type="InterPro" id="IPR050416">
    <property type="entry name" value="FAD-linked_Oxidoreductase"/>
</dbReference>
<dbReference type="Proteomes" id="UP001521785">
    <property type="component" value="Unassembled WGS sequence"/>
</dbReference>
<dbReference type="SUPFAM" id="SSF56176">
    <property type="entry name" value="FAD-binding/transporter-associated domain-like"/>
    <property type="match status" value="1"/>
</dbReference>
<keyword evidence="9" id="KW-1185">Reference proteome</keyword>
<comment type="cofactor">
    <cofactor evidence="1">
        <name>FAD</name>
        <dbReference type="ChEBI" id="CHEBI:57692"/>
    </cofactor>
</comment>
<sequence length="498" mass="54324">MLFSCFFAAWLLQAVVAKCADTVAAPWSAADLKSKLSQNANIVSPSNGDWTTLVARASYPRINPAYKVVVEVATEADIQATVKYANKYEIPFLAVSGTHGWPKTLNGLKGGIQISLRKLNRSTVDKGGKTATIGGGSLQWEALADLYKEGKQAVTGICECVSVAGPLLGGGHGQLQNQFGFAMDNLVSARVVLANGTVAVASAARNPDLYWALRGAGHNFGIVTSLQVKVYDVGQWTVFAFIFLQEKLEALYTLVNKIDTPKTRPGKLMITGVFARVDAIDPVNPAVIYTVSYEGPKADMQKFADQFIALGPVSTTITENVNYIDLYTVTGNDKNNAVCRKNNNILGAGAALPQWDMQGLRTAYNTFSNYTLDPRFGASAVLLENYGINAAMKIDPKSTALAAEERTRPILVSAIMWYEGDDAKTHDDARKHAKAMKDAFYRGVDASKEKRHAYVNYAYGDEPLPELYGHEQWRLDKLKSLKKAYDPKNAFGFYMPLA</sequence>
<feature type="domain" description="FAD-binding PCMH-type" evidence="7">
    <location>
        <begin position="61"/>
        <end position="233"/>
    </location>
</feature>
<dbReference type="InterPro" id="IPR016166">
    <property type="entry name" value="FAD-bd_PCMH"/>
</dbReference>
<dbReference type="Gene3D" id="3.40.462.20">
    <property type="match status" value="1"/>
</dbReference>
<keyword evidence="4" id="KW-0274">FAD</keyword>
<evidence type="ECO:0000313" key="9">
    <source>
        <dbReference type="Proteomes" id="UP001521785"/>
    </source>
</evidence>
<dbReference type="Pfam" id="PF08031">
    <property type="entry name" value="BBE"/>
    <property type="match status" value="1"/>
</dbReference>
<accession>A0ABR3QZU8</accession>
<evidence type="ECO:0000256" key="5">
    <source>
        <dbReference type="ARBA" id="ARBA00023002"/>
    </source>
</evidence>
<protein>
    <recommendedName>
        <fullName evidence="7">FAD-binding PCMH-type domain-containing protein</fullName>
    </recommendedName>
</protein>
<name>A0ABR3QZU8_9PLEO</name>
<organism evidence="8 9">
    <name type="scientific">Paraconiothyrium brasiliense</name>
    <dbReference type="NCBI Taxonomy" id="300254"/>
    <lineage>
        <taxon>Eukaryota</taxon>
        <taxon>Fungi</taxon>
        <taxon>Dikarya</taxon>
        <taxon>Ascomycota</taxon>
        <taxon>Pezizomycotina</taxon>
        <taxon>Dothideomycetes</taxon>
        <taxon>Pleosporomycetidae</taxon>
        <taxon>Pleosporales</taxon>
        <taxon>Massarineae</taxon>
        <taxon>Didymosphaeriaceae</taxon>
        <taxon>Paraconiothyrium</taxon>
    </lineage>
</organism>
<dbReference type="Pfam" id="PF01565">
    <property type="entry name" value="FAD_binding_4"/>
    <property type="match status" value="1"/>
</dbReference>
<dbReference type="EMBL" id="JAKJXO020000013">
    <property type="protein sequence ID" value="KAL1597282.1"/>
    <property type="molecule type" value="Genomic_DNA"/>
</dbReference>
<reference evidence="8 9" key="1">
    <citation type="submission" date="2024-02" db="EMBL/GenBank/DDBJ databases">
        <title>De novo assembly and annotation of 12 fungi associated with fruit tree decline syndrome in Ontario, Canada.</title>
        <authorList>
            <person name="Sulman M."/>
            <person name="Ellouze W."/>
            <person name="Ilyukhin E."/>
        </authorList>
    </citation>
    <scope>NUCLEOTIDE SEQUENCE [LARGE SCALE GENOMIC DNA]</scope>
    <source>
        <strain evidence="8 9">M42-189</strain>
    </source>
</reference>
<dbReference type="InterPro" id="IPR036318">
    <property type="entry name" value="FAD-bd_PCMH-like_sf"/>
</dbReference>
<keyword evidence="6" id="KW-0732">Signal</keyword>
<keyword evidence="3" id="KW-0285">Flavoprotein</keyword>
<dbReference type="PANTHER" id="PTHR42973:SF9">
    <property type="entry name" value="FAD-BINDING PCMH-TYPE DOMAIN-CONTAINING PROTEIN-RELATED"/>
    <property type="match status" value="1"/>
</dbReference>
<dbReference type="InterPro" id="IPR006094">
    <property type="entry name" value="Oxid_FAD_bind_N"/>
</dbReference>
<comment type="caution">
    <text evidence="8">The sequence shown here is derived from an EMBL/GenBank/DDBJ whole genome shotgun (WGS) entry which is preliminary data.</text>
</comment>
<dbReference type="Gene3D" id="3.30.465.10">
    <property type="match status" value="1"/>
</dbReference>
<dbReference type="PANTHER" id="PTHR42973">
    <property type="entry name" value="BINDING OXIDOREDUCTASE, PUTATIVE (AFU_ORTHOLOGUE AFUA_1G17690)-RELATED"/>
    <property type="match status" value="1"/>
</dbReference>
<dbReference type="PROSITE" id="PS51387">
    <property type="entry name" value="FAD_PCMH"/>
    <property type="match status" value="1"/>
</dbReference>
<evidence type="ECO:0000256" key="1">
    <source>
        <dbReference type="ARBA" id="ARBA00001974"/>
    </source>
</evidence>
<evidence type="ECO:0000256" key="6">
    <source>
        <dbReference type="SAM" id="SignalP"/>
    </source>
</evidence>
<comment type="similarity">
    <text evidence="2">Belongs to the oxygen-dependent FAD-linked oxidoreductase family.</text>
</comment>
<dbReference type="InterPro" id="IPR012951">
    <property type="entry name" value="BBE"/>
</dbReference>